<dbReference type="InterPro" id="IPR002182">
    <property type="entry name" value="NB-ARC"/>
</dbReference>
<dbReference type="Gene3D" id="3.40.50.300">
    <property type="entry name" value="P-loop containing nucleotide triphosphate hydrolases"/>
    <property type="match status" value="1"/>
</dbReference>
<reference evidence="3 4" key="1">
    <citation type="journal article" date="2021" name="Commun. Biol.">
        <title>The genome of Shorea leprosula (Dipterocarpaceae) highlights the ecological relevance of drought in aseasonal tropical rainforests.</title>
        <authorList>
            <person name="Ng K.K.S."/>
            <person name="Kobayashi M.J."/>
            <person name="Fawcett J.A."/>
            <person name="Hatakeyama M."/>
            <person name="Paape T."/>
            <person name="Ng C.H."/>
            <person name="Ang C.C."/>
            <person name="Tnah L.H."/>
            <person name="Lee C.T."/>
            <person name="Nishiyama T."/>
            <person name="Sese J."/>
            <person name="O'Brien M.J."/>
            <person name="Copetti D."/>
            <person name="Mohd Noor M.I."/>
            <person name="Ong R.C."/>
            <person name="Putra M."/>
            <person name="Sireger I.Z."/>
            <person name="Indrioko S."/>
            <person name="Kosugi Y."/>
            <person name="Izuno A."/>
            <person name="Isagi Y."/>
            <person name="Lee S.L."/>
            <person name="Shimizu K.K."/>
        </authorList>
    </citation>
    <scope>NUCLEOTIDE SEQUENCE [LARGE SCALE GENOMIC DNA]</scope>
    <source>
        <strain evidence="3">214</strain>
    </source>
</reference>
<dbReference type="InterPro" id="IPR050905">
    <property type="entry name" value="Plant_NBS-LRR"/>
</dbReference>
<sequence>MENFVGPIIEILKFVGDPIVSYLKYQIKFNYYLEQFNASKERLCTRKGDIKSRLDTELHYGQIAKEEVQKWLEEADKFFAREDVVEEVNGWGCLSCCCRVKILQERAQELKIIYDRGDKYTNESLVMADPSSSAVELPTMELQGREDVKEKILACLMGDEVTKLGVWGMGGVGKTTIMKHVYNELLKERKFKIVIWVTVSQPLDIYNLQKQIATILKEEKILEQQNASVRAGMLLQVLERHRPYLLILDDVWSRFELEDVGIPKPLVSDGCKLVLTTRSQEIKGALKEL</sequence>
<comment type="caution">
    <text evidence="3">The sequence shown here is derived from an EMBL/GenBank/DDBJ whole genome shotgun (WGS) entry which is preliminary data.</text>
</comment>
<feature type="domain" description="NB-ARC" evidence="2">
    <location>
        <begin position="146"/>
        <end position="285"/>
    </location>
</feature>
<protein>
    <recommendedName>
        <fullName evidence="2">NB-ARC domain-containing protein</fullName>
    </recommendedName>
</protein>
<dbReference type="Pfam" id="PF00931">
    <property type="entry name" value="NB-ARC"/>
    <property type="match status" value="1"/>
</dbReference>
<dbReference type="Proteomes" id="UP001054252">
    <property type="component" value="Unassembled WGS sequence"/>
</dbReference>
<evidence type="ECO:0000313" key="3">
    <source>
        <dbReference type="EMBL" id="GKV32559.1"/>
    </source>
</evidence>
<dbReference type="PANTHER" id="PTHR33463">
    <property type="entry name" value="NB-ARC DOMAIN-CONTAINING PROTEIN-RELATED"/>
    <property type="match status" value="1"/>
</dbReference>
<organism evidence="3 4">
    <name type="scientific">Rubroshorea leprosula</name>
    <dbReference type="NCBI Taxonomy" id="152421"/>
    <lineage>
        <taxon>Eukaryota</taxon>
        <taxon>Viridiplantae</taxon>
        <taxon>Streptophyta</taxon>
        <taxon>Embryophyta</taxon>
        <taxon>Tracheophyta</taxon>
        <taxon>Spermatophyta</taxon>
        <taxon>Magnoliopsida</taxon>
        <taxon>eudicotyledons</taxon>
        <taxon>Gunneridae</taxon>
        <taxon>Pentapetalae</taxon>
        <taxon>rosids</taxon>
        <taxon>malvids</taxon>
        <taxon>Malvales</taxon>
        <taxon>Dipterocarpaceae</taxon>
        <taxon>Rubroshorea</taxon>
    </lineage>
</organism>
<accession>A0AAV5L6I6</accession>
<dbReference type="GO" id="GO:0043531">
    <property type="term" value="F:ADP binding"/>
    <property type="evidence" value="ECO:0007669"/>
    <property type="project" value="InterPro"/>
</dbReference>
<name>A0AAV5L6I6_9ROSI</name>
<keyword evidence="4" id="KW-1185">Reference proteome</keyword>
<dbReference type="InterPro" id="IPR027417">
    <property type="entry name" value="P-loop_NTPase"/>
</dbReference>
<evidence type="ECO:0000259" key="2">
    <source>
        <dbReference type="Pfam" id="PF00931"/>
    </source>
</evidence>
<dbReference type="PANTHER" id="PTHR33463:SF217">
    <property type="entry name" value="DISEASE RESISTANCE PROTEIN RPS2-LIKE"/>
    <property type="match status" value="1"/>
</dbReference>
<dbReference type="GO" id="GO:0006952">
    <property type="term" value="P:defense response"/>
    <property type="evidence" value="ECO:0007669"/>
    <property type="project" value="UniProtKB-KW"/>
</dbReference>
<dbReference type="FunFam" id="3.40.50.300:FF:001091">
    <property type="entry name" value="Probable disease resistance protein At1g61300"/>
    <property type="match status" value="1"/>
</dbReference>
<evidence type="ECO:0000256" key="1">
    <source>
        <dbReference type="ARBA" id="ARBA00022821"/>
    </source>
</evidence>
<gene>
    <name evidence="3" type="ORF">SLEP1_g41155</name>
</gene>
<evidence type="ECO:0000313" key="4">
    <source>
        <dbReference type="Proteomes" id="UP001054252"/>
    </source>
</evidence>
<keyword evidence="1" id="KW-0611">Plant defense</keyword>
<dbReference type="AlphaFoldDB" id="A0AAV5L6I6"/>
<dbReference type="PRINTS" id="PR00364">
    <property type="entry name" value="DISEASERSIST"/>
</dbReference>
<dbReference type="EMBL" id="BPVZ01000096">
    <property type="protein sequence ID" value="GKV32559.1"/>
    <property type="molecule type" value="Genomic_DNA"/>
</dbReference>
<dbReference type="SUPFAM" id="SSF52540">
    <property type="entry name" value="P-loop containing nucleoside triphosphate hydrolases"/>
    <property type="match status" value="1"/>
</dbReference>
<proteinExistence type="predicted"/>